<accession>A0A154IJH3</accession>
<comment type="caution">
    <text evidence="1">The sequence shown here is derived from an EMBL/GenBank/DDBJ whole genome shotgun (WGS) entry which is preliminary data.</text>
</comment>
<name>A0A154IJH3_RHILE</name>
<protein>
    <submittedName>
        <fullName evidence="1">Uncharacterized protein</fullName>
    </submittedName>
</protein>
<proteinExistence type="predicted"/>
<dbReference type="EMBL" id="LVYU01000084">
    <property type="protein sequence ID" value="KZB00767.1"/>
    <property type="molecule type" value="Genomic_DNA"/>
</dbReference>
<reference evidence="1" key="1">
    <citation type="submission" date="2016-03" db="EMBL/GenBank/DDBJ databases">
        <title>Microsymbionts genomes from the relict species Vavilovia formosa.</title>
        <authorList>
            <person name="Chirak E."/>
            <person name="Kimeklis A."/>
            <person name="Kopat V."/>
            <person name="Andronov E."/>
        </authorList>
    </citation>
    <scope>NUCLEOTIDE SEQUENCE [LARGE SCALE GENOMIC DNA]</scope>
    <source>
        <strain evidence="1">Vaf12</strain>
    </source>
</reference>
<gene>
    <name evidence="1" type="ORF">A4A59_15795</name>
</gene>
<dbReference type="AlphaFoldDB" id="A0A154IJH3"/>
<sequence>MNIHIGVIGYVVTLRLQPADHVVLPSEHIITIEAISIAESEMGGIIGAIKAYLVCSCVTGAISIIYTEAAENVIRLSSRYCILKAYVAGVIVFAQNKRDKRLFAASAIS</sequence>
<organism evidence="1">
    <name type="scientific">Rhizobium leguminosarum</name>
    <dbReference type="NCBI Taxonomy" id="384"/>
    <lineage>
        <taxon>Bacteria</taxon>
        <taxon>Pseudomonadati</taxon>
        <taxon>Pseudomonadota</taxon>
        <taxon>Alphaproteobacteria</taxon>
        <taxon>Hyphomicrobiales</taxon>
        <taxon>Rhizobiaceae</taxon>
        <taxon>Rhizobium/Agrobacterium group</taxon>
        <taxon>Rhizobium</taxon>
    </lineage>
</organism>
<evidence type="ECO:0000313" key="1">
    <source>
        <dbReference type="EMBL" id="KZB00767.1"/>
    </source>
</evidence>